<organism evidence="2 3">
    <name type="scientific">Kribbella koreensis</name>
    <dbReference type="NCBI Taxonomy" id="57909"/>
    <lineage>
        <taxon>Bacteria</taxon>
        <taxon>Bacillati</taxon>
        <taxon>Actinomycetota</taxon>
        <taxon>Actinomycetes</taxon>
        <taxon>Propionibacteriales</taxon>
        <taxon>Kribbellaceae</taxon>
        <taxon>Kribbella</taxon>
    </lineage>
</organism>
<gene>
    <name evidence="2" type="ORF">GCM10009554_34430</name>
</gene>
<feature type="domain" description="Pyridoxamine 5'-phosphate oxidase N-terminal" evidence="1">
    <location>
        <begin position="162"/>
        <end position="248"/>
    </location>
</feature>
<comment type="caution">
    <text evidence="2">The sequence shown here is derived from an EMBL/GenBank/DDBJ whole genome shotgun (WGS) entry which is preliminary data.</text>
</comment>
<dbReference type="RefSeq" id="WP_343970384.1">
    <property type="nucleotide sequence ID" value="NZ_BAAAHK010000007.1"/>
</dbReference>
<evidence type="ECO:0000259" key="1">
    <source>
        <dbReference type="Pfam" id="PF01243"/>
    </source>
</evidence>
<dbReference type="Pfam" id="PF01243">
    <property type="entry name" value="PNPOx_N"/>
    <property type="match status" value="1"/>
</dbReference>
<dbReference type="PANTHER" id="PTHR42815:SF2">
    <property type="entry name" value="FAD-BINDING, PUTATIVE (AFU_ORTHOLOGUE AFUA_6G07600)-RELATED"/>
    <property type="match status" value="1"/>
</dbReference>
<evidence type="ECO:0000313" key="2">
    <source>
        <dbReference type="EMBL" id="GAA0942173.1"/>
    </source>
</evidence>
<dbReference type="InterPro" id="IPR011576">
    <property type="entry name" value="Pyridox_Oxase_N"/>
</dbReference>
<keyword evidence="3" id="KW-1185">Reference proteome</keyword>
<dbReference type="InterPro" id="IPR012349">
    <property type="entry name" value="Split_barrel_FMN-bd"/>
</dbReference>
<dbReference type="SUPFAM" id="SSF50475">
    <property type="entry name" value="FMN-binding split barrel"/>
    <property type="match status" value="2"/>
</dbReference>
<protein>
    <recommendedName>
        <fullName evidence="1">Pyridoxamine 5'-phosphate oxidase N-terminal domain-containing protein</fullName>
    </recommendedName>
</protein>
<dbReference type="EMBL" id="BAAAHK010000007">
    <property type="protein sequence ID" value="GAA0942173.1"/>
    <property type="molecule type" value="Genomic_DNA"/>
</dbReference>
<dbReference type="Gene3D" id="2.30.110.10">
    <property type="entry name" value="Electron Transport, Fmn-binding Protein, Chain A"/>
    <property type="match status" value="1"/>
</dbReference>
<name>A0ABN1QHP1_9ACTN</name>
<dbReference type="Proteomes" id="UP001500542">
    <property type="component" value="Unassembled WGS sequence"/>
</dbReference>
<accession>A0ABN1QHP1</accession>
<reference evidence="2 3" key="1">
    <citation type="journal article" date="2019" name="Int. J. Syst. Evol. Microbiol.">
        <title>The Global Catalogue of Microorganisms (GCM) 10K type strain sequencing project: providing services to taxonomists for standard genome sequencing and annotation.</title>
        <authorList>
            <consortium name="The Broad Institute Genomics Platform"/>
            <consortium name="The Broad Institute Genome Sequencing Center for Infectious Disease"/>
            <person name="Wu L."/>
            <person name="Ma J."/>
        </authorList>
    </citation>
    <scope>NUCLEOTIDE SEQUENCE [LARGE SCALE GENOMIC DNA]</scope>
    <source>
        <strain evidence="2 3">JCM 10977</strain>
    </source>
</reference>
<dbReference type="PANTHER" id="PTHR42815">
    <property type="entry name" value="FAD-BINDING, PUTATIVE (AFU_ORTHOLOGUE AFUA_6G07600)-RELATED"/>
    <property type="match status" value="1"/>
</dbReference>
<evidence type="ECO:0000313" key="3">
    <source>
        <dbReference type="Proteomes" id="UP001500542"/>
    </source>
</evidence>
<sequence length="273" mass="28656">MIGFHEGELAVQEKAGVAFDAARLEGMLRPASLDGGAQKFLAQRDFVAITARDGDGRLWTSGMAGLPGFLSSSGSTLTIGTAPGPGDPLHGVPAWQPVGVLVIDLALRRRVRINGELVRSTDGELEIAAEQAYGNCPQYIHPHEVTQPASTLPVVTDGSLGEAATALIEGADTFFLGTAHPTRGADTSHKGGEPGFVRIDGGDLWWPDFPGNNMFNSLGNIAVDPTASLLFLDFSTGTALHLSGTATIDWNAGGETGRAVRFHPTRSVLNSWS</sequence>
<proteinExistence type="predicted"/>